<evidence type="ECO:0000313" key="2">
    <source>
        <dbReference type="WBParaSite" id="ES5_v2.g11651.t1"/>
    </source>
</evidence>
<dbReference type="WBParaSite" id="ES5_v2.g11651.t1">
    <property type="protein sequence ID" value="ES5_v2.g11651.t1"/>
    <property type="gene ID" value="ES5_v2.g11651"/>
</dbReference>
<reference evidence="2" key="1">
    <citation type="submission" date="2022-11" db="UniProtKB">
        <authorList>
            <consortium name="WormBaseParasite"/>
        </authorList>
    </citation>
    <scope>IDENTIFICATION</scope>
</reference>
<organism evidence="1 2">
    <name type="scientific">Panagrolaimus sp. ES5</name>
    <dbReference type="NCBI Taxonomy" id="591445"/>
    <lineage>
        <taxon>Eukaryota</taxon>
        <taxon>Metazoa</taxon>
        <taxon>Ecdysozoa</taxon>
        <taxon>Nematoda</taxon>
        <taxon>Chromadorea</taxon>
        <taxon>Rhabditida</taxon>
        <taxon>Tylenchina</taxon>
        <taxon>Panagrolaimomorpha</taxon>
        <taxon>Panagrolaimoidea</taxon>
        <taxon>Panagrolaimidae</taxon>
        <taxon>Panagrolaimus</taxon>
    </lineage>
</organism>
<dbReference type="Proteomes" id="UP000887579">
    <property type="component" value="Unplaced"/>
</dbReference>
<name>A0AC34F3S5_9BILA</name>
<evidence type="ECO:0000313" key="1">
    <source>
        <dbReference type="Proteomes" id="UP000887579"/>
    </source>
</evidence>
<accession>A0AC34F3S5</accession>
<sequence>MMMRLKKVFIIFFVAINFAVNGEEAFGNFEDSNIFDKTPQSSSSLDTAAEIPQCDTPHEFPTFIRIMKVRKEGAGLFIRRMESLTSCAETCRSNFDSVENQIFDCHGFSIIGIDLEKRCEFYDESADEIPLHTLTSMESKSTYFEKQCMAIPSHCTNGAFSFELQKDRILFVSPIESIVVDDRKRCLNFCLSNPNCHSVNFNQHNGTCQVLDKTCRAVAGGLVQLSGVDHYENTCVQELNRCLPGQRVDFFVTRNAEIGGLDVTIGAMSLRNCMRECIDSTVMFCRSFEFDKTNDECFLVEESSEMSIPSATIDLYEPICLSNTIDIPCPGDNVFERIPNVNLVADKFIKHMKGPKVDYCMDDCLNDDECVSIVYDKIAKTCKLYAANRSVPLAKTASDVTTDLYELACDRSAVLKEARKTTLSAQRRETKPIILRSSSIDPPQEDPCGARILEKDRTLRLEYRNLHHVNVKTQPQCKELCMTARINCATFGYSDNTKDCLLSTTVVEKNEQYDMITQPKQGYNLYAYMGYRLGSVCHPETTTTASLKEQFFTTAPYTQFTNPTLYSQISQTTPFLKHPVITTASKIETTIESINVAENAFNFDSKWFDITRQKSNDTSNSEDFDNGSTPFNEENFLFESIANSETATTPLNRALPFSDRPATTTLAISTTTQKINHLQTFDRFNGKKKFFDPKNSEAKHQISDGGKHDFEANNNVFGLPDKEEMPRRLMETSEIRRVNISNVELSAICLDHGINVTFMTKHQYYTGAIYAAERFSQCRILVENKKDFSIFINRPSENNWCNALEVASFFSFTDNMMTVVLVMSNDLVLPFDVTTKDDLFYQITCDYKDEPEMALIHSGVIVGGPEPKSVVSSLRHEDQPTKVALRILKDERPVNNVFIGEKLTALVESEVNTTRVLVTECNATRVGGREPRPNSVQLIVNGCSLMPQIISNMFTGNHGLQASLTAFRIDGSDQIDIACNVVICRRSCERKETCENVVKRHRRGANFASPSPIDILSSDTPFEDMVTVDQRLRVMVDNEDSDDDAKASAEAGKNG</sequence>
<protein>
    <submittedName>
        <fullName evidence="2">Uncharacterized protein</fullName>
    </submittedName>
</protein>
<proteinExistence type="predicted"/>